<dbReference type="GO" id="GO:0006535">
    <property type="term" value="P:cysteine biosynthetic process from serine"/>
    <property type="evidence" value="ECO:0007669"/>
    <property type="project" value="TreeGrafter"/>
</dbReference>
<reference evidence="7 8" key="1">
    <citation type="journal article" date="2014" name="Genome Announc.">
        <title>Complete Genome Sequence of Polychlorinated Biphenyl Degrader Comamonas testosteroni TK102 (NBRC 109938).</title>
        <authorList>
            <person name="Fukuda K."/>
            <person name="Hosoyama A."/>
            <person name="Tsuchikane K."/>
            <person name="Ohji S."/>
            <person name="Yamazoe A."/>
            <person name="Fujita N."/>
            <person name="Shintani M."/>
            <person name="Kimbara K."/>
        </authorList>
    </citation>
    <scope>NUCLEOTIDE SEQUENCE [LARGE SCALE GENOMIC DNA]</scope>
    <source>
        <strain evidence="7">TK102</strain>
    </source>
</reference>
<dbReference type="GO" id="GO:0030170">
    <property type="term" value="F:pyridoxal phosphate binding"/>
    <property type="evidence" value="ECO:0007669"/>
    <property type="project" value="InterPro"/>
</dbReference>
<dbReference type="InterPro" id="IPR015424">
    <property type="entry name" value="PyrdxlP-dep_Trfase"/>
</dbReference>
<dbReference type="PROSITE" id="PS00868">
    <property type="entry name" value="CYS_MET_METAB_PP"/>
    <property type="match status" value="1"/>
</dbReference>
<dbReference type="PIRSF" id="PIRSF001434">
    <property type="entry name" value="CGS"/>
    <property type="match status" value="1"/>
</dbReference>
<dbReference type="GO" id="GO:0005737">
    <property type="term" value="C:cytoplasm"/>
    <property type="evidence" value="ECO:0007669"/>
    <property type="project" value="TreeGrafter"/>
</dbReference>
<accession>A0A076PM79</accession>
<dbReference type="Gene3D" id="3.40.640.10">
    <property type="entry name" value="Type I PLP-dependent aspartate aminotransferase-like (Major domain)"/>
    <property type="match status" value="1"/>
</dbReference>
<dbReference type="PANTHER" id="PTHR43797">
    <property type="entry name" value="HOMOCYSTEINE/CYSTEINE SYNTHASE"/>
    <property type="match status" value="1"/>
</dbReference>
<sequence length="432" mass="46347">MPGYSDPGFDTLSLHAGAQPDPATGARAVPIHLTTSFVFESSDHAASLFNLERPGHVYSRISNPTNAVLEQRVSALEGGVGAIAVASGQAALHLSIATLMGSGSHIVASTALYGGSQNLLHYTLARFGIETTFVKPGDIDGWKAAVRPNTKLFFGETVGNPGLDVLDIPTVSQIAHEAGVPLLVDSTLTSPWLIKPFEHGADIVYHSATKFLSGHGTVIGGIVVDGGSFDWEKSGRFPELTQPYDGFHNMVFSEESTTGAFLLRARREGLRDFGACMSPHSAWLILQGIETLPLRMERHMRNTEKVVQFLASHPLVSRVGHPMLETHPSHVLARKLLPRGAGSVFSFDIAGNRNQGKKFIETLKVFSHLANVGDCRSLVIHPASTTHFRMSDEALAQAGIGQGTIRLSIGLEDADDLIDDLRRALKAAEKAA</sequence>
<evidence type="ECO:0000256" key="4">
    <source>
        <dbReference type="ARBA" id="ARBA00022898"/>
    </source>
</evidence>
<gene>
    <name evidence="7" type="ORF">O987_19335</name>
</gene>
<dbReference type="InterPro" id="IPR000277">
    <property type="entry name" value="Cys/Met-Metab_PyrdxlP-dep_enz"/>
</dbReference>
<dbReference type="NCBIfam" id="NF006004">
    <property type="entry name" value="PRK08134.1"/>
    <property type="match status" value="1"/>
</dbReference>
<evidence type="ECO:0000256" key="5">
    <source>
        <dbReference type="PIRSR" id="PIRSR001434-2"/>
    </source>
</evidence>
<comment type="similarity">
    <text evidence="2 6">Belongs to the trans-sulfuration enzymes family.</text>
</comment>
<evidence type="ECO:0000313" key="8">
    <source>
        <dbReference type="Proteomes" id="UP000028782"/>
    </source>
</evidence>
<dbReference type="GO" id="GO:0071269">
    <property type="term" value="P:L-homocysteine biosynthetic process"/>
    <property type="evidence" value="ECO:0007669"/>
    <property type="project" value="TreeGrafter"/>
</dbReference>
<evidence type="ECO:0000256" key="1">
    <source>
        <dbReference type="ARBA" id="ARBA00001933"/>
    </source>
</evidence>
<dbReference type="HOGENOM" id="CLU_018986_4_0_4"/>
<dbReference type="GO" id="GO:0019346">
    <property type="term" value="P:transsulfuration"/>
    <property type="evidence" value="ECO:0007669"/>
    <property type="project" value="InterPro"/>
</dbReference>
<name>A0A076PM79_COMTE</name>
<dbReference type="FunFam" id="3.40.640.10:FF:000035">
    <property type="entry name" value="O-succinylhomoserine sulfhydrylase"/>
    <property type="match status" value="1"/>
</dbReference>
<dbReference type="PANTHER" id="PTHR43797:SF2">
    <property type="entry name" value="HOMOCYSTEINE_CYSTEINE SYNTHASE"/>
    <property type="match status" value="1"/>
</dbReference>
<proteinExistence type="inferred from homology"/>
<dbReference type="InterPro" id="IPR054542">
    <property type="entry name" value="Cys_met_metab_PP"/>
</dbReference>
<dbReference type="Pfam" id="PF01053">
    <property type="entry name" value="Cys_Met_Meta_PP"/>
    <property type="match status" value="1"/>
</dbReference>
<dbReference type="GO" id="GO:0003961">
    <property type="term" value="F:O-acetylhomoserine aminocarboxypropyltransferase activity"/>
    <property type="evidence" value="ECO:0007669"/>
    <property type="project" value="UniProtKB-EC"/>
</dbReference>
<dbReference type="EC" id="2.5.1.49" evidence="7"/>
<dbReference type="AlphaFoldDB" id="A0A076PM79"/>
<organism evidence="7 8">
    <name type="scientific">Comamonas testosteroni TK102</name>
    <dbReference type="NCBI Taxonomy" id="1392005"/>
    <lineage>
        <taxon>Bacteria</taxon>
        <taxon>Pseudomonadati</taxon>
        <taxon>Pseudomonadota</taxon>
        <taxon>Betaproteobacteria</taxon>
        <taxon>Burkholderiales</taxon>
        <taxon>Comamonadaceae</taxon>
        <taxon>Comamonas</taxon>
    </lineage>
</organism>
<dbReference type="GO" id="GO:0004124">
    <property type="term" value="F:cysteine synthase activity"/>
    <property type="evidence" value="ECO:0007669"/>
    <property type="project" value="TreeGrafter"/>
</dbReference>
<feature type="modified residue" description="N6-(pyridoxal phosphate)lysine" evidence="5">
    <location>
        <position position="210"/>
    </location>
</feature>
<dbReference type="RefSeq" id="WP_019043201.1">
    <property type="nucleotide sequence ID" value="NZ_CP006704.1"/>
</dbReference>
<evidence type="ECO:0000256" key="3">
    <source>
        <dbReference type="ARBA" id="ARBA00022679"/>
    </source>
</evidence>
<dbReference type="NCBIfam" id="TIGR01326">
    <property type="entry name" value="OAH_OAS_sulfhy"/>
    <property type="match status" value="1"/>
</dbReference>
<evidence type="ECO:0000313" key="7">
    <source>
        <dbReference type="EMBL" id="AIJ47964.1"/>
    </source>
</evidence>
<dbReference type="KEGG" id="ctes:O987_19335"/>
<dbReference type="InterPro" id="IPR015422">
    <property type="entry name" value="PyrdxlP-dep_Trfase_small"/>
</dbReference>
<dbReference type="Proteomes" id="UP000028782">
    <property type="component" value="Chromosome"/>
</dbReference>
<evidence type="ECO:0000256" key="2">
    <source>
        <dbReference type="ARBA" id="ARBA00009077"/>
    </source>
</evidence>
<dbReference type="EMBL" id="CP006704">
    <property type="protein sequence ID" value="AIJ47964.1"/>
    <property type="molecule type" value="Genomic_DNA"/>
</dbReference>
<keyword evidence="4 5" id="KW-0663">Pyridoxal phosphate</keyword>
<dbReference type="InterPro" id="IPR015421">
    <property type="entry name" value="PyrdxlP-dep_Trfase_major"/>
</dbReference>
<protein>
    <submittedName>
        <fullName evidence="7">O-acetylhomoserine aminocarboxypropyltransferase</fullName>
        <ecNumber evidence="7">2.5.1.49</ecNumber>
    </submittedName>
</protein>
<dbReference type="InterPro" id="IPR006235">
    <property type="entry name" value="OAc-hSer/O-AcSer_sulfhydrylase"/>
</dbReference>
<dbReference type="Gene3D" id="3.90.1150.10">
    <property type="entry name" value="Aspartate Aminotransferase, domain 1"/>
    <property type="match status" value="1"/>
</dbReference>
<evidence type="ECO:0000256" key="6">
    <source>
        <dbReference type="RuleBase" id="RU362118"/>
    </source>
</evidence>
<dbReference type="SUPFAM" id="SSF53383">
    <property type="entry name" value="PLP-dependent transferases"/>
    <property type="match status" value="1"/>
</dbReference>
<dbReference type="CDD" id="cd00614">
    <property type="entry name" value="CGS_like"/>
    <property type="match status" value="1"/>
</dbReference>
<keyword evidence="3 7" id="KW-0808">Transferase</keyword>
<comment type="cofactor">
    <cofactor evidence="1 6">
        <name>pyridoxal 5'-phosphate</name>
        <dbReference type="ChEBI" id="CHEBI:597326"/>
    </cofactor>
</comment>